<dbReference type="EMBL" id="CP122283">
    <property type="protein sequence ID" value="WGF37667.1"/>
    <property type="molecule type" value="Genomic_DNA"/>
</dbReference>
<keyword evidence="2" id="KW-0560">Oxidoreductase</keyword>
<dbReference type="PANTHER" id="PTHR42840">
    <property type="entry name" value="NAD(P)-BINDING ROSSMANN-FOLD SUPERFAMILY PROTEIN-RELATED"/>
    <property type="match status" value="1"/>
</dbReference>
<evidence type="ECO:0000256" key="2">
    <source>
        <dbReference type="ARBA" id="ARBA00023002"/>
    </source>
</evidence>
<dbReference type="SUPFAM" id="SSF51735">
    <property type="entry name" value="NAD(P)-binding Rossmann-fold domains"/>
    <property type="match status" value="1"/>
</dbReference>
<dbReference type="RefSeq" id="WP_279493961.1">
    <property type="nucleotide sequence ID" value="NZ_CP122283.1"/>
</dbReference>
<keyword evidence="6" id="KW-1185">Reference proteome</keyword>
<sequence>MKPIVIGMVGAGRATELHMQALERVSKIPLKFKTIVARREEQLIPAKNLYGFEYASYNFEDLINDDEIDVIDICTPPYVHEDMVIRAMEAGKHVICEKPLSGFFGRENDVLPIGNNVSKAEMYNQLLQSLDKLQAVVEKSGRKFMYAENFVYAPAVVKAAEVIKAKKSRILYMKGEESLKGSSSPVAGEWSKTGGGTFIRTGSHPLSAVLWLKQQEAKARGIEIHIESVLGDMGRITPTLTEYEHRHIMARPQDVEDMGTVIITFSDGSKAVVIATDVCLGGSKNYVELYCNDATINCTITLNDLMETYFLDEDGLNDIYLSEMLPSKQGWNKPFIADEIIRGYTDEMQDFMECIYYDREPKSGFKLAYDTIKVTYAAYMSAEIGRKVNL</sequence>
<dbReference type="Gene3D" id="3.40.50.720">
    <property type="entry name" value="NAD(P)-binding Rossmann-like Domain"/>
    <property type="match status" value="1"/>
</dbReference>
<evidence type="ECO:0000313" key="6">
    <source>
        <dbReference type="Proteomes" id="UP001244564"/>
    </source>
</evidence>
<accession>A0ABY8KFF7</accession>
<feature type="domain" description="Gfo/Idh/MocA-like oxidoreductase N-terminal" evidence="3">
    <location>
        <begin position="6"/>
        <end position="101"/>
    </location>
</feature>
<reference evidence="5 6" key="1">
    <citation type="submission" date="2023-04" db="EMBL/GenBank/DDBJ databases">
        <title>Genomic of Lysinibacillus capsici TSBLM.</title>
        <authorList>
            <person name="Hu X.S."/>
            <person name="Yu C.H."/>
        </authorList>
    </citation>
    <scope>NUCLEOTIDE SEQUENCE [LARGE SCALE GENOMIC DNA]</scope>
    <source>
        <strain evidence="5 6">TSBLM</strain>
    </source>
</reference>
<dbReference type="Proteomes" id="UP001244564">
    <property type="component" value="Chromosome"/>
</dbReference>
<evidence type="ECO:0000256" key="1">
    <source>
        <dbReference type="ARBA" id="ARBA00010928"/>
    </source>
</evidence>
<organism evidence="5 6">
    <name type="scientific">Lysinibacillus capsici</name>
    <dbReference type="NCBI Taxonomy" id="2115968"/>
    <lineage>
        <taxon>Bacteria</taxon>
        <taxon>Bacillati</taxon>
        <taxon>Bacillota</taxon>
        <taxon>Bacilli</taxon>
        <taxon>Bacillales</taxon>
        <taxon>Bacillaceae</taxon>
        <taxon>Lysinibacillus</taxon>
    </lineage>
</organism>
<dbReference type="InterPro" id="IPR036291">
    <property type="entry name" value="NAD(P)-bd_dom_sf"/>
</dbReference>
<dbReference type="PANTHER" id="PTHR42840:SF3">
    <property type="entry name" value="BINDING ROSSMANN FOLD OXIDOREDUCTASE, PUTATIVE (AFU_ORTHOLOGUE AFUA_2G10240)-RELATED"/>
    <property type="match status" value="1"/>
</dbReference>
<feature type="domain" description="GFO/IDH/MocA-like oxidoreductase" evidence="4">
    <location>
        <begin position="187"/>
        <end position="296"/>
    </location>
</feature>
<evidence type="ECO:0000313" key="5">
    <source>
        <dbReference type="EMBL" id="WGF37667.1"/>
    </source>
</evidence>
<evidence type="ECO:0000259" key="4">
    <source>
        <dbReference type="Pfam" id="PF22725"/>
    </source>
</evidence>
<gene>
    <name evidence="5" type="ORF">QBO96_18410</name>
</gene>
<dbReference type="InterPro" id="IPR055170">
    <property type="entry name" value="GFO_IDH_MocA-like_dom"/>
</dbReference>
<dbReference type="Pfam" id="PF22725">
    <property type="entry name" value="GFO_IDH_MocA_C3"/>
    <property type="match status" value="1"/>
</dbReference>
<dbReference type="InterPro" id="IPR000683">
    <property type="entry name" value="Gfo/Idh/MocA-like_OxRdtase_N"/>
</dbReference>
<proteinExistence type="inferred from homology"/>
<dbReference type="Gene3D" id="3.30.360.10">
    <property type="entry name" value="Dihydrodipicolinate Reductase, domain 2"/>
    <property type="match status" value="1"/>
</dbReference>
<dbReference type="Pfam" id="PF01408">
    <property type="entry name" value="GFO_IDH_MocA"/>
    <property type="match status" value="1"/>
</dbReference>
<protein>
    <submittedName>
        <fullName evidence="5">Gfo/Idh/MocA family oxidoreductase</fullName>
    </submittedName>
</protein>
<name>A0ABY8KFF7_9BACI</name>
<evidence type="ECO:0000259" key="3">
    <source>
        <dbReference type="Pfam" id="PF01408"/>
    </source>
</evidence>
<comment type="similarity">
    <text evidence="1">Belongs to the Gfo/Idh/MocA family.</text>
</comment>
<dbReference type="SUPFAM" id="SSF55347">
    <property type="entry name" value="Glyceraldehyde-3-phosphate dehydrogenase-like, C-terminal domain"/>
    <property type="match status" value="1"/>
</dbReference>